<evidence type="ECO:0000313" key="2">
    <source>
        <dbReference type="EMBL" id="CAI9173486.1"/>
    </source>
</evidence>
<feature type="region of interest" description="Disordered" evidence="1">
    <location>
        <begin position="1"/>
        <end position="24"/>
    </location>
</feature>
<feature type="compositionally biased region" description="Basic and acidic residues" evidence="1">
    <location>
        <begin position="83"/>
        <end position="104"/>
    </location>
</feature>
<accession>A0ABN8ZKL4</accession>
<gene>
    <name evidence="2" type="ORF">MRATA1EN1_LOCUS22448</name>
</gene>
<evidence type="ECO:0000313" key="3">
    <source>
        <dbReference type="Proteomes" id="UP001176941"/>
    </source>
</evidence>
<name>A0ABN8ZKL4_RANTA</name>
<proteinExistence type="predicted"/>
<dbReference type="EMBL" id="OX460345">
    <property type="protein sequence ID" value="CAI9173486.1"/>
    <property type="molecule type" value="Genomic_DNA"/>
</dbReference>
<reference evidence="2" key="1">
    <citation type="submission" date="2023-04" db="EMBL/GenBank/DDBJ databases">
        <authorList>
            <consortium name="ELIXIR-Norway"/>
        </authorList>
    </citation>
    <scope>NUCLEOTIDE SEQUENCE [LARGE SCALE GENOMIC DNA]</scope>
</reference>
<feature type="region of interest" description="Disordered" evidence="1">
    <location>
        <begin position="82"/>
        <end position="117"/>
    </location>
</feature>
<organism evidence="2 3">
    <name type="scientific">Rangifer tarandus platyrhynchus</name>
    <name type="common">Svalbard reindeer</name>
    <dbReference type="NCBI Taxonomy" id="3082113"/>
    <lineage>
        <taxon>Eukaryota</taxon>
        <taxon>Metazoa</taxon>
        <taxon>Chordata</taxon>
        <taxon>Craniata</taxon>
        <taxon>Vertebrata</taxon>
        <taxon>Euteleostomi</taxon>
        <taxon>Mammalia</taxon>
        <taxon>Eutheria</taxon>
        <taxon>Laurasiatheria</taxon>
        <taxon>Artiodactyla</taxon>
        <taxon>Ruminantia</taxon>
        <taxon>Pecora</taxon>
        <taxon>Cervidae</taxon>
        <taxon>Odocoileinae</taxon>
        <taxon>Rangifer</taxon>
    </lineage>
</organism>
<dbReference type="Proteomes" id="UP001176941">
    <property type="component" value="Chromosome 34"/>
</dbReference>
<keyword evidence="3" id="KW-1185">Reference proteome</keyword>
<evidence type="ECO:0000256" key="1">
    <source>
        <dbReference type="SAM" id="MobiDB-lite"/>
    </source>
</evidence>
<protein>
    <submittedName>
        <fullName evidence="2">Uncharacterized protein</fullName>
    </submittedName>
</protein>
<sequence>MESPGPSGLLRPRCRGRSNPRSPGTVTVFQTRSLLCRWVLVRLHASQLKLIQRELHGLQGTLRFTQRQGLLSAYPTFSFIRGGDGRSLPDARAPRTWVHLDKPGSRASHTPMMSDGT</sequence>